<comment type="caution">
    <text evidence="1">The sequence shown here is derived from an EMBL/GenBank/DDBJ whole genome shotgun (WGS) entry which is preliminary data.</text>
</comment>
<gene>
    <name evidence="1" type="ORF">H7B67_14365</name>
</gene>
<proteinExistence type="predicted"/>
<sequence length="105" mass="12826">MNEPYSQFIEPWIQETSSAFIKELIKEVSIEHILFGEELEVVSRRIDNDDVLFKFKRSEDKYVQVHLIWKMSKELSPDWPKSIIYYSFEEWIENVMKIDNKEYEE</sequence>
<name>A0A841SZP0_9BACL</name>
<dbReference type="Proteomes" id="UP000535838">
    <property type="component" value="Unassembled WGS sequence"/>
</dbReference>
<dbReference type="AlphaFoldDB" id="A0A841SZP0"/>
<evidence type="ECO:0000313" key="1">
    <source>
        <dbReference type="EMBL" id="MBB6635300.1"/>
    </source>
</evidence>
<dbReference type="RefSeq" id="WP_185120542.1">
    <property type="nucleotide sequence ID" value="NZ_JACJVQ010000013.1"/>
</dbReference>
<dbReference type="EMBL" id="JACJVQ010000013">
    <property type="protein sequence ID" value="MBB6635300.1"/>
    <property type="molecule type" value="Genomic_DNA"/>
</dbReference>
<organism evidence="1 2">
    <name type="scientific">Cohnella thailandensis</name>
    <dbReference type="NCBI Taxonomy" id="557557"/>
    <lineage>
        <taxon>Bacteria</taxon>
        <taxon>Bacillati</taxon>
        <taxon>Bacillota</taxon>
        <taxon>Bacilli</taxon>
        <taxon>Bacillales</taxon>
        <taxon>Paenibacillaceae</taxon>
        <taxon>Cohnella</taxon>
    </lineage>
</organism>
<keyword evidence="2" id="KW-1185">Reference proteome</keyword>
<accession>A0A841SZP0</accession>
<reference evidence="1 2" key="1">
    <citation type="submission" date="2020-08" db="EMBL/GenBank/DDBJ databases">
        <title>Cohnella phylogeny.</title>
        <authorList>
            <person name="Dunlap C."/>
        </authorList>
    </citation>
    <scope>NUCLEOTIDE SEQUENCE [LARGE SCALE GENOMIC DNA]</scope>
    <source>
        <strain evidence="1 2">DSM 25241</strain>
    </source>
</reference>
<protein>
    <submittedName>
        <fullName evidence="1">Uncharacterized protein</fullName>
    </submittedName>
</protein>
<evidence type="ECO:0000313" key="2">
    <source>
        <dbReference type="Proteomes" id="UP000535838"/>
    </source>
</evidence>